<dbReference type="InterPro" id="IPR003594">
    <property type="entry name" value="HATPase_dom"/>
</dbReference>
<evidence type="ECO:0000259" key="7">
    <source>
        <dbReference type="PROSITE" id="PS50112"/>
    </source>
</evidence>
<feature type="domain" description="PAS" evidence="7">
    <location>
        <begin position="140"/>
        <end position="209"/>
    </location>
</feature>
<dbReference type="InterPro" id="IPR005467">
    <property type="entry name" value="His_kinase_dom"/>
</dbReference>
<feature type="domain" description="Histidine kinase" evidence="6">
    <location>
        <begin position="405"/>
        <end position="609"/>
    </location>
</feature>
<evidence type="ECO:0000256" key="3">
    <source>
        <dbReference type="ARBA" id="ARBA00022777"/>
    </source>
</evidence>
<dbReference type="PROSITE" id="PS50109">
    <property type="entry name" value="HIS_KIN"/>
    <property type="match status" value="1"/>
</dbReference>
<evidence type="ECO:0000256" key="1">
    <source>
        <dbReference type="ARBA" id="ARBA00022679"/>
    </source>
</evidence>
<dbReference type="InterPro" id="IPR003661">
    <property type="entry name" value="HisK_dim/P_dom"/>
</dbReference>
<evidence type="ECO:0000256" key="5">
    <source>
        <dbReference type="SAM" id="Phobius"/>
    </source>
</evidence>
<dbReference type="CDD" id="cd00075">
    <property type="entry name" value="HATPase"/>
    <property type="match status" value="1"/>
</dbReference>
<gene>
    <name evidence="9" type="ORF">KS419_15630</name>
</gene>
<dbReference type="InterPro" id="IPR000700">
    <property type="entry name" value="PAS-assoc_C"/>
</dbReference>
<evidence type="ECO:0000313" key="10">
    <source>
        <dbReference type="Proteomes" id="UP000784880"/>
    </source>
</evidence>
<keyword evidence="4" id="KW-0067">ATP-binding</keyword>
<keyword evidence="1" id="KW-0808">Transferase</keyword>
<evidence type="ECO:0000313" key="9">
    <source>
        <dbReference type="EMBL" id="MBU9713162.1"/>
    </source>
</evidence>
<dbReference type="NCBIfam" id="TIGR00229">
    <property type="entry name" value="sensory_box"/>
    <property type="match status" value="2"/>
</dbReference>
<organism evidence="9 10">
    <name type="scientific">Evansella tamaricis</name>
    <dbReference type="NCBI Taxonomy" id="2069301"/>
    <lineage>
        <taxon>Bacteria</taxon>
        <taxon>Bacillati</taxon>
        <taxon>Bacillota</taxon>
        <taxon>Bacilli</taxon>
        <taxon>Bacillales</taxon>
        <taxon>Bacillaceae</taxon>
        <taxon>Evansella</taxon>
    </lineage>
</organism>
<keyword evidence="10" id="KW-1185">Reference proteome</keyword>
<dbReference type="PANTHER" id="PTHR43065">
    <property type="entry name" value="SENSOR HISTIDINE KINASE"/>
    <property type="match status" value="1"/>
</dbReference>
<proteinExistence type="predicted"/>
<keyword evidence="5" id="KW-0472">Membrane</keyword>
<comment type="caution">
    <text evidence="9">The sequence shown here is derived from an EMBL/GenBank/DDBJ whole genome shotgun (WGS) entry which is preliminary data.</text>
</comment>
<dbReference type="Pfam" id="PF00512">
    <property type="entry name" value="HisKA"/>
    <property type="match status" value="1"/>
</dbReference>
<dbReference type="Pfam" id="PF13426">
    <property type="entry name" value="PAS_9"/>
    <property type="match status" value="3"/>
</dbReference>
<dbReference type="CDD" id="cd00082">
    <property type="entry name" value="HisKA"/>
    <property type="match status" value="1"/>
</dbReference>
<sequence length="609" mass="69175">MTNETDTTWKTDLNNMAGNKKDHFNHVDLISATLDYLQEAVFIVDKSWNIKYCNEAAMKTLTCTKDDLLESFLWDKFSASIRTAFYEAYQKSILEDTHVEFIEYDSWTKKWLNVRAFPSCGGLTFICNEKPEKNIETAVSEEVYRNMFKDYPDAVCSFDLNGKFLTVNKAFSDLFNINEEKLIGNHFSTFLPNKKKQFGIELFENVKKGSPQTVEVNLSNEIGKPFVVMLSVMPIIINTDILGAYVIIKNITKYYLNVDEIRRLYEMNQSIMEAVEDGILGLDKNLDVIMWNEAAERITGYRREELTVKSIKNLMKYVQPSIENFIVDDLELHNIDDVFINQSGVTFFKKDGTPFISEFTLTPMISGENVVGCVLTFRDITEKKNSEELIYHSEKLSAVGQLAAGIAHEIRNPLTSLKGFLQLIQFNKGGKDEYFEIMNSEFNRIEQILNELLILSKPQTMEKEVTSLVQLLDHTVTLLNTQAIIKNIKIRKEFQINDAEIECAEHQIKQVFVNLIKNAIEATPNGGKITVSITKRDGNAVVIVKDNGCGIPKGKLKRIGEPFFTTKDKGTGLGLMVSYQIIEDHGGKVHVDSEEGVGTTFTVHLPLVQ</sequence>
<dbReference type="PROSITE" id="PS50113">
    <property type="entry name" value="PAC"/>
    <property type="match status" value="1"/>
</dbReference>
<dbReference type="InterPro" id="IPR000014">
    <property type="entry name" value="PAS"/>
</dbReference>
<evidence type="ECO:0000256" key="4">
    <source>
        <dbReference type="ARBA" id="ARBA00022840"/>
    </source>
</evidence>
<feature type="transmembrane region" description="Helical" evidence="5">
    <location>
        <begin position="226"/>
        <end position="248"/>
    </location>
</feature>
<reference evidence="9 10" key="1">
    <citation type="submission" date="2021-06" db="EMBL/GenBank/DDBJ databases">
        <title>Bacillus sp. RD4P76, an endophyte from a halophyte.</title>
        <authorList>
            <person name="Sun J.-Q."/>
        </authorList>
    </citation>
    <scope>NUCLEOTIDE SEQUENCE [LARGE SCALE GENOMIC DNA]</scope>
    <source>
        <strain evidence="9 10">CGMCC 1.15917</strain>
    </source>
</reference>
<dbReference type="SMART" id="SM00388">
    <property type="entry name" value="HisKA"/>
    <property type="match status" value="1"/>
</dbReference>
<keyword evidence="5" id="KW-0812">Transmembrane</keyword>
<dbReference type="SMART" id="SM00387">
    <property type="entry name" value="HATPase_c"/>
    <property type="match status" value="1"/>
</dbReference>
<dbReference type="SMART" id="SM00091">
    <property type="entry name" value="PAS"/>
    <property type="match status" value="3"/>
</dbReference>
<evidence type="ECO:0000259" key="6">
    <source>
        <dbReference type="PROSITE" id="PS50109"/>
    </source>
</evidence>
<name>A0ABS6JHK7_9BACI</name>
<feature type="domain" description="PAS" evidence="7">
    <location>
        <begin position="264"/>
        <end position="321"/>
    </location>
</feature>
<dbReference type="Proteomes" id="UP000784880">
    <property type="component" value="Unassembled WGS sequence"/>
</dbReference>
<keyword evidence="3" id="KW-0418">Kinase</keyword>
<protein>
    <submittedName>
        <fullName evidence="9">PAS domain S-box protein</fullName>
    </submittedName>
</protein>
<evidence type="ECO:0000259" key="8">
    <source>
        <dbReference type="PROSITE" id="PS50113"/>
    </source>
</evidence>
<keyword evidence="2" id="KW-0547">Nucleotide-binding</keyword>
<accession>A0ABS6JHK7</accession>
<keyword evidence="5" id="KW-1133">Transmembrane helix</keyword>
<dbReference type="EMBL" id="JAHQCS010000122">
    <property type="protein sequence ID" value="MBU9713162.1"/>
    <property type="molecule type" value="Genomic_DNA"/>
</dbReference>
<evidence type="ECO:0000256" key="2">
    <source>
        <dbReference type="ARBA" id="ARBA00022741"/>
    </source>
</evidence>
<dbReference type="RefSeq" id="WP_217067333.1">
    <property type="nucleotide sequence ID" value="NZ_JAHQCS010000122.1"/>
</dbReference>
<feature type="domain" description="PAC" evidence="8">
    <location>
        <begin position="341"/>
        <end position="392"/>
    </location>
</feature>
<dbReference type="CDD" id="cd00130">
    <property type="entry name" value="PAS"/>
    <property type="match status" value="3"/>
</dbReference>
<dbReference type="Pfam" id="PF02518">
    <property type="entry name" value="HATPase_c"/>
    <property type="match status" value="1"/>
</dbReference>
<dbReference type="PROSITE" id="PS50112">
    <property type="entry name" value="PAS"/>
    <property type="match status" value="2"/>
</dbReference>
<dbReference type="PANTHER" id="PTHR43065:SF34">
    <property type="entry name" value="SPORULATION KINASE A"/>
    <property type="match status" value="1"/>
</dbReference>